<gene>
    <name evidence="3" type="ORF">BOX15_Mlig001161g3</name>
</gene>
<sequence>MKVVLRDLNMQVFTLSNQNISLSDENRGLKEALDFTRSLIDEFELEVCRLSDERQALRAESETKDVNLSQASNHIKQLVDRLTCLQTEIDKVGEKVSKDFNQQIGLLPSVNGDLLARLDRLSLDVLEKKCILETISRQLKNRTFLRAPFKRGQQKSEFNILDELDHLISSHDRALQSESEIRRQNTYLEELLRIKDSKLVQLVELNQSLEQNMEILREKLQSFLVDTSSQHHVSTTALAQCEEFFEENEFSHDLEYTCTSETVGLIDSSGYTLHETSDLGVAHQIDEYTQRKSSALFGLQTETNEIIRLSSKTFRIRRCESLPNILISASMPPVLSIDHTIRKIIGQKEENLAQNAGTGHASTSAELEFADASSGLSEERADASTDVKLEFADASSRLSDERVDASTSAKLEVADASSSATKESIDASTSAKVNIADASSGLSKERADASTSAKLECADASSGLSKERADASTSAKLEFADASSGLSKERADASTSAKLEFADASSGLSRERADASTSPKVEFADASSGLSKERADASTSAKLEFADASSGLSKETVDASTDAKLEYADASSGLSEERVDASTNAKLEVADASSSPTKECIDPSTSAKLEIADASSELSEERADASTSANIEVAEASSGLSEERADASTSAKLEFADASSGLSEERADASTDAKLEYADASSGLSEEELMPAPTRNSKLLMLRVVQLKKVSTQAQAQNSKLLMHPVD</sequence>
<keyword evidence="1" id="KW-0175">Coiled coil</keyword>
<name>A0A267FZD1_9PLAT</name>
<comment type="caution">
    <text evidence="3">The sequence shown here is derived from an EMBL/GenBank/DDBJ whole genome shotgun (WGS) entry which is preliminary data.</text>
</comment>
<reference evidence="3 4" key="1">
    <citation type="submission" date="2017-06" db="EMBL/GenBank/DDBJ databases">
        <title>A platform for efficient transgenesis in Macrostomum lignano, a flatworm model organism for stem cell research.</title>
        <authorList>
            <person name="Berezikov E."/>
        </authorList>
    </citation>
    <scope>NUCLEOTIDE SEQUENCE [LARGE SCALE GENOMIC DNA]</scope>
    <source>
        <strain evidence="3">DV1</strain>
        <tissue evidence="3">Whole organism</tissue>
    </source>
</reference>
<evidence type="ECO:0000256" key="1">
    <source>
        <dbReference type="SAM" id="Coils"/>
    </source>
</evidence>
<feature type="coiled-coil region" evidence="1">
    <location>
        <begin position="199"/>
        <end position="226"/>
    </location>
</feature>
<dbReference type="Proteomes" id="UP000215902">
    <property type="component" value="Unassembled WGS sequence"/>
</dbReference>
<feature type="region of interest" description="Disordered" evidence="2">
    <location>
        <begin position="488"/>
        <end position="534"/>
    </location>
</feature>
<feature type="compositionally biased region" description="Polar residues" evidence="2">
    <location>
        <begin position="416"/>
        <end position="432"/>
    </location>
</feature>
<dbReference type="OrthoDB" id="10693269at2759"/>
<dbReference type="EMBL" id="NIVC01000652">
    <property type="protein sequence ID" value="PAA79093.1"/>
    <property type="molecule type" value="Genomic_DNA"/>
</dbReference>
<feature type="compositionally biased region" description="Basic and acidic residues" evidence="2">
    <location>
        <begin position="663"/>
        <end position="673"/>
    </location>
</feature>
<evidence type="ECO:0000313" key="3">
    <source>
        <dbReference type="EMBL" id="PAA79093.1"/>
    </source>
</evidence>
<evidence type="ECO:0000256" key="2">
    <source>
        <dbReference type="SAM" id="MobiDB-lite"/>
    </source>
</evidence>
<proteinExistence type="predicted"/>
<organism evidence="3 4">
    <name type="scientific">Macrostomum lignano</name>
    <dbReference type="NCBI Taxonomy" id="282301"/>
    <lineage>
        <taxon>Eukaryota</taxon>
        <taxon>Metazoa</taxon>
        <taxon>Spiralia</taxon>
        <taxon>Lophotrochozoa</taxon>
        <taxon>Platyhelminthes</taxon>
        <taxon>Rhabditophora</taxon>
        <taxon>Macrostomorpha</taxon>
        <taxon>Macrostomida</taxon>
        <taxon>Macrostomidae</taxon>
        <taxon>Macrostomum</taxon>
    </lineage>
</organism>
<evidence type="ECO:0000313" key="4">
    <source>
        <dbReference type="Proteomes" id="UP000215902"/>
    </source>
</evidence>
<dbReference type="AlphaFoldDB" id="A0A267FZD1"/>
<protein>
    <submittedName>
        <fullName evidence="3">Uncharacterized protein</fullName>
    </submittedName>
</protein>
<feature type="coiled-coil region" evidence="1">
    <location>
        <begin position="68"/>
        <end position="95"/>
    </location>
</feature>
<feature type="region of interest" description="Disordered" evidence="2">
    <location>
        <begin position="612"/>
        <end position="673"/>
    </location>
</feature>
<accession>A0A267FZD1</accession>
<keyword evidence="4" id="KW-1185">Reference proteome</keyword>
<feature type="region of interest" description="Disordered" evidence="2">
    <location>
        <begin position="402"/>
        <end position="467"/>
    </location>
</feature>